<proteinExistence type="predicted"/>
<sequence length="99" mass="10967">MSEYNTGSTRRVGTHKSIADLVAEDHTLAEVAVALDMSVIEVLRWYTEMAALLHVRELPALAKRLRAMEYGSPVVAPWSREMFTVHTGIVPERTTSLAG</sequence>
<dbReference type="RefSeq" id="WP_188491385.1">
    <property type="nucleotide sequence ID" value="NZ_BMCS01000002.1"/>
</dbReference>
<dbReference type="Proteomes" id="UP000632454">
    <property type="component" value="Unassembled WGS sequence"/>
</dbReference>
<evidence type="ECO:0000313" key="2">
    <source>
        <dbReference type="Proteomes" id="UP000632454"/>
    </source>
</evidence>
<accession>A0ABQ1V6B0</accession>
<comment type="caution">
    <text evidence="1">The sequence shown here is derived from an EMBL/GenBank/DDBJ whole genome shotgun (WGS) entry which is preliminary data.</text>
</comment>
<dbReference type="EMBL" id="BMCS01000002">
    <property type="protein sequence ID" value="GGF37402.1"/>
    <property type="molecule type" value="Genomic_DNA"/>
</dbReference>
<reference evidence="2" key="1">
    <citation type="journal article" date="2019" name="Int. J. Syst. Evol. Microbiol.">
        <title>The Global Catalogue of Microorganisms (GCM) 10K type strain sequencing project: providing services to taxonomists for standard genome sequencing and annotation.</title>
        <authorList>
            <consortium name="The Broad Institute Genomics Platform"/>
            <consortium name="The Broad Institute Genome Sequencing Center for Infectious Disease"/>
            <person name="Wu L."/>
            <person name="Ma J."/>
        </authorList>
    </citation>
    <scope>NUCLEOTIDE SEQUENCE [LARGE SCALE GENOMIC DNA]</scope>
    <source>
        <strain evidence="2">CCM 7855</strain>
    </source>
</reference>
<organism evidence="1 2">
    <name type="scientific">Williamsia phyllosphaerae</name>
    <dbReference type="NCBI Taxonomy" id="885042"/>
    <lineage>
        <taxon>Bacteria</taxon>
        <taxon>Bacillati</taxon>
        <taxon>Actinomycetota</taxon>
        <taxon>Actinomycetes</taxon>
        <taxon>Mycobacteriales</taxon>
        <taxon>Nocardiaceae</taxon>
        <taxon>Williamsia</taxon>
    </lineage>
</organism>
<name>A0ABQ1V6B0_9NOCA</name>
<protein>
    <submittedName>
        <fullName evidence="1">Uncharacterized protein</fullName>
    </submittedName>
</protein>
<keyword evidence="2" id="KW-1185">Reference proteome</keyword>
<evidence type="ECO:0000313" key="1">
    <source>
        <dbReference type="EMBL" id="GGF37402.1"/>
    </source>
</evidence>
<gene>
    <name evidence="1" type="ORF">GCM10007298_36420</name>
</gene>